<accession>A0A1W6ZVU7</accession>
<dbReference type="Pfam" id="PF00487">
    <property type="entry name" value="FA_desaturase"/>
    <property type="match status" value="1"/>
</dbReference>
<reference evidence="1 2" key="1">
    <citation type="submission" date="2017-05" db="EMBL/GenBank/DDBJ databases">
        <title>Full genome sequence of Pseudorhodoplanes sinuspersici.</title>
        <authorList>
            <person name="Dastgheib S.M.M."/>
            <person name="Shavandi M."/>
            <person name="Tirandaz H."/>
        </authorList>
    </citation>
    <scope>NUCLEOTIDE SEQUENCE [LARGE SCALE GENOMIC DNA]</scope>
    <source>
        <strain evidence="1 2">RIPI110</strain>
    </source>
</reference>
<dbReference type="CDD" id="cd03507">
    <property type="entry name" value="Delta12-FADS-like"/>
    <property type="match status" value="1"/>
</dbReference>
<dbReference type="EMBL" id="CP021112">
    <property type="protein sequence ID" value="ARQ01504.1"/>
    <property type="molecule type" value="Genomic_DNA"/>
</dbReference>
<dbReference type="AlphaFoldDB" id="A0A1W6ZVU7"/>
<dbReference type="InterPro" id="IPR012171">
    <property type="entry name" value="Fatty_acid_desaturase"/>
</dbReference>
<organism evidence="1 2">
    <name type="scientific">Pseudorhodoplanes sinuspersici</name>
    <dbReference type="NCBI Taxonomy" id="1235591"/>
    <lineage>
        <taxon>Bacteria</taxon>
        <taxon>Pseudomonadati</taxon>
        <taxon>Pseudomonadota</taxon>
        <taxon>Alphaproteobacteria</taxon>
        <taxon>Hyphomicrobiales</taxon>
        <taxon>Pseudorhodoplanes</taxon>
    </lineage>
</organism>
<dbReference type="Proteomes" id="UP000194137">
    <property type="component" value="Chromosome"/>
</dbReference>
<protein>
    <submittedName>
        <fullName evidence="1">Fatty acid desaturase</fullName>
    </submittedName>
</protein>
<dbReference type="GO" id="GO:0016020">
    <property type="term" value="C:membrane"/>
    <property type="evidence" value="ECO:0007669"/>
    <property type="project" value="TreeGrafter"/>
</dbReference>
<dbReference type="GO" id="GO:0006629">
    <property type="term" value="P:lipid metabolic process"/>
    <property type="evidence" value="ECO:0007669"/>
    <property type="project" value="InterPro"/>
</dbReference>
<dbReference type="PANTHER" id="PTHR19353">
    <property type="entry name" value="FATTY ACID DESATURASE 2"/>
    <property type="match status" value="1"/>
</dbReference>
<dbReference type="PANTHER" id="PTHR19353:SF73">
    <property type="entry name" value="FATTY ACID DESATURASE"/>
    <property type="match status" value="1"/>
</dbReference>
<keyword evidence="2" id="KW-1185">Reference proteome</keyword>
<evidence type="ECO:0000313" key="2">
    <source>
        <dbReference type="Proteomes" id="UP000194137"/>
    </source>
</evidence>
<dbReference type="RefSeq" id="WP_086089894.1">
    <property type="nucleotide sequence ID" value="NZ_CP021112.1"/>
</dbReference>
<name>A0A1W6ZVU7_9HYPH</name>
<sequence>MPVPGTGRNGIALIHLNGPKTTGTPVATADAIARNCVTEDPATPDVTDARNWTRILNRYREPSRIRSVIELAITFLPLVALWFVMWAAVTFVGYWLALLIAVPAAGFLVRLFMIQHDCGHGAFFPHKQANDWIGRVIGVLTMTPYDFWRRSHSLHHATSGNLDRRGIGDIDTLTVREYLGRSRFGRLQYRLYRHPLVMFGIGPAYLFLLQHRLPVGMMRGGWLPWVSTMATNAAMALIAGTLIWFIGLKAFLLVHVPIMLIAASLGVWLFYVQHQFEQTSWNRNANWDLHNAALHGSSHYDLPPVLRWFTANIGIHHIHHLCSRIPYYRLPRVLRDHPELGKIGRLTLLQSLGCVRLTLWDEDRRQLVSFHEARAAG</sequence>
<proteinExistence type="predicted"/>
<dbReference type="KEGG" id="psin:CAK95_22140"/>
<dbReference type="InterPro" id="IPR005804">
    <property type="entry name" value="FA_desaturase_dom"/>
</dbReference>
<dbReference type="OrthoDB" id="9769653at2"/>
<evidence type="ECO:0000313" key="1">
    <source>
        <dbReference type="EMBL" id="ARQ01504.1"/>
    </source>
</evidence>
<dbReference type="STRING" id="1235591.CAK95_22140"/>
<gene>
    <name evidence="1" type="ORF">CAK95_22140</name>
</gene>
<dbReference type="GO" id="GO:0016717">
    <property type="term" value="F:oxidoreductase activity, acting on paired donors, with oxidation of a pair of donors resulting in the reduction of molecular oxygen to two molecules of water"/>
    <property type="evidence" value="ECO:0007669"/>
    <property type="project" value="TreeGrafter"/>
</dbReference>